<evidence type="ECO:0000256" key="5">
    <source>
        <dbReference type="ARBA" id="ARBA00022729"/>
    </source>
</evidence>
<name>A0A1U7Z6F7_NELNU</name>
<keyword evidence="9" id="KW-0325">Glycoprotein</keyword>
<dbReference type="InterPro" id="IPR001245">
    <property type="entry name" value="Ser-Thr/Tyr_kinase_cat_dom"/>
</dbReference>
<dbReference type="SUPFAM" id="SSF56112">
    <property type="entry name" value="Protein kinase-like (PK-like)"/>
    <property type="match status" value="1"/>
</dbReference>
<evidence type="ECO:0000256" key="1">
    <source>
        <dbReference type="ARBA" id="ARBA00004167"/>
    </source>
</evidence>
<organism evidence="13 14">
    <name type="scientific">Nelumbo nucifera</name>
    <name type="common">Sacred lotus</name>
    <dbReference type="NCBI Taxonomy" id="4432"/>
    <lineage>
        <taxon>Eukaryota</taxon>
        <taxon>Viridiplantae</taxon>
        <taxon>Streptophyta</taxon>
        <taxon>Embryophyta</taxon>
        <taxon>Tracheophyta</taxon>
        <taxon>Spermatophyta</taxon>
        <taxon>Magnoliopsida</taxon>
        <taxon>Proteales</taxon>
        <taxon>Nelumbonaceae</taxon>
        <taxon>Nelumbo</taxon>
    </lineage>
</organism>
<feature type="domain" description="Protein kinase" evidence="12">
    <location>
        <begin position="292"/>
        <end position="578"/>
    </location>
</feature>
<dbReference type="SUPFAM" id="SSF52058">
    <property type="entry name" value="L domain-like"/>
    <property type="match status" value="1"/>
</dbReference>
<evidence type="ECO:0000256" key="2">
    <source>
        <dbReference type="ARBA" id="ARBA00009592"/>
    </source>
</evidence>
<proteinExistence type="inferred from homology"/>
<accession>A0A1U7Z6F7</accession>
<gene>
    <name evidence="14" type="primary">LOC104586799</name>
</gene>
<dbReference type="STRING" id="4432.A0A1U7Z6F7"/>
<evidence type="ECO:0000256" key="3">
    <source>
        <dbReference type="ARBA" id="ARBA00022614"/>
    </source>
</evidence>
<dbReference type="PROSITE" id="PS50011">
    <property type="entry name" value="PROTEIN_KINASE_DOM"/>
    <property type="match status" value="1"/>
</dbReference>
<sequence>MGLKGQFPKGIENCTSLTGLDLSSNNLSGPVPLDISKRLPFVTTLDLSSNDFSGPIPASLANCSYLASVKLDNNQLTGSIPIEFSGLNRLKTFSVSNNRLSGRIPHFSSANATISADNFANNLGLCGPPLDNECIGAPKKSHGAVIIGSAVAGVVVTLLVVSVVVFLLLKLPIISGSKQDIKRNRWAKAPLKMLSFLIFLLSGIIFASLEARKKFGPTFMSGYMVGWGMSMPPSIAFLSIYSRWMSKRKQQHQKNKQQNITGGTMNITKTSLSEEVVTEISLGELMKLTNNFNQANIIGSGRTGTIYKAKLQDGTLLAIKRFQDSEHVERQFKSELMILGKVKHRNLVPLLGFCSAEEQLLIYKYTPNGNLYDLLHPEEANGKAIEWPQRLRIGIGLARGLAWLHYNCDNRIVHRNISSKSILLDENFEPKLSNFGFATLLNLDESHMSSTTFMTCEADMDYVAAEYIQTPVPALKRDVYNFGVVLLELLTGEKPTHVTKVSESFNGGLVEWIAHLLDRNSSPFCAIDKCLIGKGFDGEIIQSLRIACNCVLSSPKERPKMFVVYQTLKAVGQRYDFTDQDDLLI</sequence>
<dbReference type="KEGG" id="nnu:104586799"/>
<protein>
    <submittedName>
        <fullName evidence="14">Probably inactive leucine-rich repeat receptor-like protein kinase At5g48380</fullName>
    </submittedName>
</protein>
<keyword evidence="5" id="KW-0732">Signal</keyword>
<evidence type="ECO:0000256" key="8">
    <source>
        <dbReference type="ARBA" id="ARBA00023136"/>
    </source>
</evidence>
<dbReference type="InterPro" id="IPR011009">
    <property type="entry name" value="Kinase-like_dom_sf"/>
</dbReference>
<feature type="transmembrane region" description="Helical" evidence="11">
    <location>
        <begin position="189"/>
        <end position="209"/>
    </location>
</feature>
<dbReference type="OMA" id="LVEWIAH"/>
<dbReference type="GO" id="GO:0005524">
    <property type="term" value="F:ATP binding"/>
    <property type="evidence" value="ECO:0007669"/>
    <property type="project" value="UniProtKB-UniRule"/>
</dbReference>
<dbReference type="InParanoid" id="A0A1U7Z6F7"/>
<dbReference type="InterPro" id="IPR017441">
    <property type="entry name" value="Protein_kinase_ATP_BS"/>
</dbReference>
<keyword evidence="3" id="KW-0433">Leucine-rich repeat</keyword>
<keyword evidence="10" id="KW-0547">Nucleotide-binding</keyword>
<evidence type="ECO:0000256" key="9">
    <source>
        <dbReference type="ARBA" id="ARBA00023180"/>
    </source>
</evidence>
<comment type="subcellular location">
    <subcellularLocation>
        <location evidence="1">Membrane</location>
        <topology evidence="1">Single-pass membrane protein</topology>
    </subcellularLocation>
</comment>
<dbReference type="GO" id="GO:0004672">
    <property type="term" value="F:protein kinase activity"/>
    <property type="evidence" value="ECO:0007669"/>
    <property type="project" value="InterPro"/>
</dbReference>
<comment type="similarity">
    <text evidence="2">Belongs to the RLP family.</text>
</comment>
<evidence type="ECO:0000313" key="13">
    <source>
        <dbReference type="Proteomes" id="UP000189703"/>
    </source>
</evidence>
<keyword evidence="13" id="KW-1185">Reference proteome</keyword>
<dbReference type="PANTHER" id="PTHR45974">
    <property type="entry name" value="RECEPTOR-LIKE PROTEIN 55"/>
    <property type="match status" value="1"/>
</dbReference>
<feature type="transmembrane region" description="Helical" evidence="11">
    <location>
        <begin position="144"/>
        <end position="169"/>
    </location>
</feature>
<dbReference type="GO" id="GO:0016020">
    <property type="term" value="C:membrane"/>
    <property type="evidence" value="ECO:0007669"/>
    <property type="project" value="UniProtKB-SubCell"/>
</dbReference>
<evidence type="ECO:0000256" key="6">
    <source>
        <dbReference type="ARBA" id="ARBA00022737"/>
    </source>
</evidence>
<reference evidence="14" key="1">
    <citation type="submission" date="2025-08" db="UniProtKB">
        <authorList>
            <consortium name="RefSeq"/>
        </authorList>
    </citation>
    <scope>IDENTIFICATION</scope>
</reference>
<dbReference type="Gene3D" id="3.80.10.10">
    <property type="entry name" value="Ribonuclease Inhibitor"/>
    <property type="match status" value="1"/>
</dbReference>
<evidence type="ECO:0000256" key="7">
    <source>
        <dbReference type="ARBA" id="ARBA00022989"/>
    </source>
</evidence>
<feature type="transmembrane region" description="Helical" evidence="11">
    <location>
        <begin position="221"/>
        <end position="241"/>
    </location>
</feature>
<dbReference type="GeneID" id="104586799"/>
<dbReference type="RefSeq" id="XP_010242454.2">
    <property type="nucleotide sequence ID" value="XM_010244152.2"/>
</dbReference>
<evidence type="ECO:0000256" key="11">
    <source>
        <dbReference type="SAM" id="Phobius"/>
    </source>
</evidence>
<dbReference type="InterPro" id="IPR000719">
    <property type="entry name" value="Prot_kinase_dom"/>
</dbReference>
<evidence type="ECO:0000256" key="10">
    <source>
        <dbReference type="PROSITE-ProRule" id="PRU10141"/>
    </source>
</evidence>
<dbReference type="InterPro" id="IPR001611">
    <property type="entry name" value="Leu-rich_rpt"/>
</dbReference>
<dbReference type="Pfam" id="PF07714">
    <property type="entry name" value="PK_Tyr_Ser-Thr"/>
    <property type="match status" value="1"/>
</dbReference>
<evidence type="ECO:0000259" key="12">
    <source>
        <dbReference type="PROSITE" id="PS50011"/>
    </source>
</evidence>
<feature type="binding site" evidence="10">
    <location>
        <position position="320"/>
    </location>
    <ligand>
        <name>ATP</name>
        <dbReference type="ChEBI" id="CHEBI:30616"/>
    </ligand>
</feature>
<dbReference type="Gene3D" id="3.30.200.20">
    <property type="entry name" value="Phosphorylase Kinase, domain 1"/>
    <property type="match status" value="1"/>
</dbReference>
<keyword evidence="4 11" id="KW-0812">Transmembrane</keyword>
<dbReference type="AlphaFoldDB" id="A0A1U7Z6F7"/>
<dbReference type="Proteomes" id="UP000189703">
    <property type="component" value="Unplaced"/>
</dbReference>
<dbReference type="PANTHER" id="PTHR45974:SF127">
    <property type="entry name" value="OS05G0414700 PROTEIN"/>
    <property type="match status" value="1"/>
</dbReference>
<dbReference type="eggNOG" id="ENOG502QSSB">
    <property type="taxonomic scope" value="Eukaryota"/>
</dbReference>
<evidence type="ECO:0000313" key="14">
    <source>
        <dbReference type="RefSeq" id="XP_010242454.2"/>
    </source>
</evidence>
<keyword evidence="10" id="KW-0067">ATP-binding</keyword>
<keyword evidence="6" id="KW-0677">Repeat</keyword>
<dbReference type="Gene3D" id="1.10.510.10">
    <property type="entry name" value="Transferase(Phosphotransferase) domain 1"/>
    <property type="match status" value="1"/>
</dbReference>
<dbReference type="OrthoDB" id="2151624at2759"/>
<dbReference type="InterPro" id="IPR032675">
    <property type="entry name" value="LRR_dom_sf"/>
</dbReference>
<dbReference type="PROSITE" id="PS00107">
    <property type="entry name" value="PROTEIN_KINASE_ATP"/>
    <property type="match status" value="1"/>
</dbReference>
<dbReference type="Pfam" id="PF00560">
    <property type="entry name" value="LRR_1"/>
    <property type="match status" value="2"/>
</dbReference>
<keyword evidence="8 11" id="KW-0472">Membrane</keyword>
<evidence type="ECO:0000256" key="4">
    <source>
        <dbReference type="ARBA" id="ARBA00022692"/>
    </source>
</evidence>
<keyword evidence="7 11" id="KW-1133">Transmembrane helix</keyword>
<dbReference type="FunFam" id="3.80.10.10:FF:000111">
    <property type="entry name" value="LRR receptor-like serine/threonine-protein kinase ERECTA"/>
    <property type="match status" value="1"/>
</dbReference>